<dbReference type="InterPro" id="IPR015421">
    <property type="entry name" value="PyrdxlP-dep_Trfase_major"/>
</dbReference>
<evidence type="ECO:0000259" key="10">
    <source>
        <dbReference type="Pfam" id="PF00155"/>
    </source>
</evidence>
<dbReference type="Proteomes" id="UP000242877">
    <property type="component" value="Unassembled WGS sequence"/>
</dbReference>
<keyword evidence="4" id="KW-0963">Cytoplasm</keyword>
<keyword evidence="12" id="KW-1185">Reference proteome</keyword>
<evidence type="ECO:0000256" key="6">
    <source>
        <dbReference type="ARBA" id="ARBA00022679"/>
    </source>
</evidence>
<keyword evidence="6 11" id="KW-0808">Transferase</keyword>
<dbReference type="EMBL" id="AZGZ01000030">
    <property type="protein sequence ID" value="KZZ87839.1"/>
    <property type="molecule type" value="Genomic_DNA"/>
</dbReference>
<reference evidence="11 12" key="1">
    <citation type="journal article" date="2016" name="Genome Biol. Evol.">
        <title>Divergent and convergent evolution of fungal pathogenicity.</title>
        <authorList>
            <person name="Shang Y."/>
            <person name="Xiao G."/>
            <person name="Zheng P."/>
            <person name="Cen K."/>
            <person name="Zhan S."/>
            <person name="Wang C."/>
        </authorList>
    </citation>
    <scope>NUCLEOTIDE SEQUENCE [LARGE SCALE GENOMIC DNA]</scope>
    <source>
        <strain evidence="11 12">ARSEF 7405</strain>
    </source>
</reference>
<evidence type="ECO:0000313" key="12">
    <source>
        <dbReference type="Proteomes" id="UP000242877"/>
    </source>
</evidence>
<protein>
    <recommendedName>
        <fullName evidence="9">aromatic-amino-acid transaminase</fullName>
        <ecNumber evidence="9">2.6.1.57</ecNumber>
    </recommendedName>
</protein>
<comment type="catalytic activity">
    <reaction evidence="8">
        <text>an aromatic L-alpha-amino acid + 2-oxoglutarate = an aromatic oxo-acid + L-glutamate</text>
        <dbReference type="Rhea" id="RHEA:17533"/>
        <dbReference type="ChEBI" id="CHEBI:16810"/>
        <dbReference type="ChEBI" id="CHEBI:29985"/>
        <dbReference type="ChEBI" id="CHEBI:73309"/>
        <dbReference type="ChEBI" id="CHEBI:84824"/>
        <dbReference type="EC" id="2.6.1.57"/>
    </reaction>
</comment>
<evidence type="ECO:0000313" key="11">
    <source>
        <dbReference type="EMBL" id="KZZ87839.1"/>
    </source>
</evidence>
<name>A0A167VQ04_9EURO</name>
<evidence type="ECO:0000256" key="2">
    <source>
        <dbReference type="ARBA" id="ARBA00004496"/>
    </source>
</evidence>
<comment type="caution">
    <text evidence="11">The sequence shown here is derived from an EMBL/GenBank/DDBJ whole genome shotgun (WGS) entry which is preliminary data.</text>
</comment>
<dbReference type="EC" id="2.6.1.57" evidence="9"/>
<keyword evidence="5" id="KW-0032">Aminotransferase</keyword>
<evidence type="ECO:0000256" key="9">
    <source>
        <dbReference type="ARBA" id="ARBA00067014"/>
    </source>
</evidence>
<dbReference type="GO" id="GO:0047536">
    <property type="term" value="F:2-aminoadipate transaminase activity"/>
    <property type="evidence" value="ECO:0007669"/>
    <property type="project" value="TreeGrafter"/>
</dbReference>
<dbReference type="Pfam" id="PF00155">
    <property type="entry name" value="Aminotran_1_2"/>
    <property type="match status" value="1"/>
</dbReference>
<evidence type="ECO:0000256" key="3">
    <source>
        <dbReference type="ARBA" id="ARBA00007441"/>
    </source>
</evidence>
<dbReference type="AlphaFoldDB" id="A0A167VQ04"/>
<keyword evidence="7" id="KW-0663">Pyridoxal phosphate</keyword>
<dbReference type="GO" id="GO:0006571">
    <property type="term" value="P:tyrosine biosynthetic process"/>
    <property type="evidence" value="ECO:0007669"/>
    <property type="project" value="TreeGrafter"/>
</dbReference>
<dbReference type="OrthoDB" id="691673at2759"/>
<dbReference type="InterPro" id="IPR050859">
    <property type="entry name" value="Class-I_PLP-dep_aminotransf"/>
</dbReference>
<evidence type="ECO:0000256" key="7">
    <source>
        <dbReference type="ARBA" id="ARBA00022898"/>
    </source>
</evidence>
<dbReference type="VEuPathDB" id="FungiDB:AAP_05323"/>
<dbReference type="PANTHER" id="PTHR42790">
    <property type="entry name" value="AMINOTRANSFERASE"/>
    <property type="match status" value="1"/>
</dbReference>
<accession>A0A167VQ04</accession>
<dbReference type="PANTHER" id="PTHR42790:SF21">
    <property type="entry name" value="AROMATIC_AMINOADIPATE AMINOTRANSFERASE 1"/>
    <property type="match status" value="1"/>
</dbReference>
<gene>
    <name evidence="11" type="ORF">AAP_05323</name>
</gene>
<dbReference type="SUPFAM" id="SSF53383">
    <property type="entry name" value="PLP-dependent transferases"/>
    <property type="match status" value="1"/>
</dbReference>
<dbReference type="Gene3D" id="3.40.640.10">
    <property type="entry name" value="Type I PLP-dependent aspartate aminotransferase-like (Major domain)"/>
    <property type="match status" value="1"/>
</dbReference>
<organism evidence="11 12">
    <name type="scientific">Ascosphaera apis ARSEF 7405</name>
    <dbReference type="NCBI Taxonomy" id="392613"/>
    <lineage>
        <taxon>Eukaryota</taxon>
        <taxon>Fungi</taxon>
        <taxon>Dikarya</taxon>
        <taxon>Ascomycota</taxon>
        <taxon>Pezizomycotina</taxon>
        <taxon>Eurotiomycetes</taxon>
        <taxon>Eurotiomycetidae</taxon>
        <taxon>Onygenales</taxon>
        <taxon>Ascosphaeraceae</taxon>
        <taxon>Ascosphaera</taxon>
    </lineage>
</organism>
<comment type="cofactor">
    <cofactor evidence="1">
        <name>pyridoxal 5'-phosphate</name>
        <dbReference type="ChEBI" id="CHEBI:597326"/>
    </cofactor>
</comment>
<comment type="subcellular location">
    <subcellularLocation>
        <location evidence="2">Cytoplasm</location>
    </subcellularLocation>
</comment>
<dbReference type="InterPro" id="IPR004839">
    <property type="entry name" value="Aminotransferase_I/II_large"/>
</dbReference>
<dbReference type="GO" id="GO:0009074">
    <property type="term" value="P:aromatic amino acid family catabolic process"/>
    <property type="evidence" value="ECO:0007669"/>
    <property type="project" value="TreeGrafter"/>
</dbReference>
<dbReference type="GO" id="GO:0008793">
    <property type="term" value="F:aromatic-amino-acid transaminase activity"/>
    <property type="evidence" value="ECO:0007669"/>
    <property type="project" value="TreeGrafter"/>
</dbReference>
<feature type="domain" description="Aminotransferase class I/classII large" evidence="10">
    <location>
        <begin position="171"/>
        <end position="507"/>
    </location>
</feature>
<proteinExistence type="inferred from homology"/>
<comment type="similarity">
    <text evidence="3">Belongs to the class-I pyridoxal-phosphate-dependent aminotransferase family.</text>
</comment>
<dbReference type="GO" id="GO:0030170">
    <property type="term" value="F:pyridoxal phosphate binding"/>
    <property type="evidence" value="ECO:0007669"/>
    <property type="project" value="InterPro"/>
</dbReference>
<evidence type="ECO:0000256" key="1">
    <source>
        <dbReference type="ARBA" id="ARBA00001933"/>
    </source>
</evidence>
<dbReference type="InterPro" id="IPR015424">
    <property type="entry name" value="PyrdxlP-dep_Trfase"/>
</dbReference>
<evidence type="ECO:0000256" key="4">
    <source>
        <dbReference type="ARBA" id="ARBA00022490"/>
    </source>
</evidence>
<dbReference type="FunFam" id="3.40.640.10:FF:000074">
    <property type="entry name" value="Aromatic amino acid aminotransferase"/>
    <property type="match status" value="1"/>
</dbReference>
<dbReference type="GO" id="GO:0019878">
    <property type="term" value="P:lysine biosynthetic process via aminoadipic acid"/>
    <property type="evidence" value="ECO:0007669"/>
    <property type="project" value="TreeGrafter"/>
</dbReference>
<dbReference type="CDD" id="cd00609">
    <property type="entry name" value="AAT_like"/>
    <property type="match status" value="1"/>
</dbReference>
<evidence type="ECO:0000256" key="8">
    <source>
        <dbReference type="ARBA" id="ARBA00051993"/>
    </source>
</evidence>
<sequence>MSPAADPLESRPERLTVANVAANRSRTTLPTALVAASHSDMFKSPACFKKPKGKEWREYFTVEAGSREQPKLKAIAQLMKNPGMISLAGGLPSSSYFPFETISISNPAAPNFTEVHHSTATKHDIADNTSPLDLEVVLNYGHAFGTPPLVRFVTEHTEIAHNPPYSNWSCTLTVGSTSAWDTTMRLFCERGDYVLFEEFTFSSSREAAIPLGLHPIGVKMDETGPLPEHLDEILMNWDVKARGARKPRVFYTIPTGHNPTGITHSPERRRAIYKICQKHDLLLIEDEPYYFLQMDEYKGHGQSESKTFSNHEEFVGSLVPSYLSMDVDGRVIRFDSFSKIIAPGSRIGWITAPDDITVTFCRQAESSIQSPSGISQIALHKLFEDWDHAGFLDWLMHIQKSYTKRRDTLAYSCEKFLPSEIASWVVPQAGMFQWINIDWKKHPSVKAGKTHAEIEQSLFESVVSEGSLVALGSWFLADTTQEEPGMFFRVTFASAPAEKIEEAIRRLGVALRREFQL</sequence>
<evidence type="ECO:0000256" key="5">
    <source>
        <dbReference type="ARBA" id="ARBA00022576"/>
    </source>
</evidence>
<dbReference type="GO" id="GO:0005737">
    <property type="term" value="C:cytoplasm"/>
    <property type="evidence" value="ECO:0007669"/>
    <property type="project" value="UniProtKB-SubCell"/>
</dbReference>